<gene>
    <name evidence="2" type="ORF">QE152_g22372</name>
</gene>
<organism evidence="2 3">
    <name type="scientific">Popillia japonica</name>
    <name type="common">Japanese beetle</name>
    <dbReference type="NCBI Taxonomy" id="7064"/>
    <lineage>
        <taxon>Eukaryota</taxon>
        <taxon>Metazoa</taxon>
        <taxon>Ecdysozoa</taxon>
        <taxon>Arthropoda</taxon>
        <taxon>Hexapoda</taxon>
        <taxon>Insecta</taxon>
        <taxon>Pterygota</taxon>
        <taxon>Neoptera</taxon>
        <taxon>Endopterygota</taxon>
        <taxon>Coleoptera</taxon>
        <taxon>Polyphaga</taxon>
        <taxon>Scarabaeiformia</taxon>
        <taxon>Scarabaeidae</taxon>
        <taxon>Rutelinae</taxon>
        <taxon>Popillia</taxon>
    </lineage>
</organism>
<accession>A0AAW1KLZ6</accession>
<comment type="caution">
    <text evidence="2">The sequence shown here is derived from an EMBL/GenBank/DDBJ whole genome shotgun (WGS) entry which is preliminary data.</text>
</comment>
<evidence type="ECO:0000256" key="1">
    <source>
        <dbReference type="SAM" id="MobiDB-lite"/>
    </source>
</evidence>
<dbReference type="Proteomes" id="UP001458880">
    <property type="component" value="Unassembled WGS sequence"/>
</dbReference>
<reference evidence="2 3" key="1">
    <citation type="journal article" date="2024" name="BMC Genomics">
        <title>De novo assembly and annotation of Popillia japonica's genome with initial clues to its potential as an invasive pest.</title>
        <authorList>
            <person name="Cucini C."/>
            <person name="Boschi S."/>
            <person name="Funari R."/>
            <person name="Cardaioli E."/>
            <person name="Iannotti N."/>
            <person name="Marturano G."/>
            <person name="Paoli F."/>
            <person name="Bruttini M."/>
            <person name="Carapelli A."/>
            <person name="Frati F."/>
            <person name="Nardi F."/>
        </authorList>
    </citation>
    <scope>NUCLEOTIDE SEQUENCE [LARGE SCALE GENOMIC DNA]</scope>
    <source>
        <strain evidence="2">DMR45628</strain>
    </source>
</reference>
<name>A0AAW1KLZ6_POPJA</name>
<protein>
    <submittedName>
        <fullName evidence="2">Uncharacterized protein</fullName>
    </submittedName>
</protein>
<dbReference type="AlphaFoldDB" id="A0AAW1KLZ6"/>
<evidence type="ECO:0000313" key="2">
    <source>
        <dbReference type="EMBL" id="KAK9719911.1"/>
    </source>
</evidence>
<proteinExistence type="predicted"/>
<evidence type="ECO:0000313" key="3">
    <source>
        <dbReference type="Proteomes" id="UP001458880"/>
    </source>
</evidence>
<keyword evidence="3" id="KW-1185">Reference proteome</keyword>
<sequence length="150" mass="16995">MKPPPNVVILQNETINADNTATLKKKLPLKRPSKDPDSASKLKKTKKVSFGNCYSQEDQISNNTITSDSQNKNEVSSYFSKIDNVNMFEPQPSFLHSMDDFMPSQDFYQEDGDPDNIMKDLMISKDDEKSLELSNYKSLDNSQLSTIGLF</sequence>
<feature type="region of interest" description="Disordered" evidence="1">
    <location>
        <begin position="21"/>
        <end position="47"/>
    </location>
</feature>
<dbReference type="EMBL" id="JASPKY010000215">
    <property type="protein sequence ID" value="KAK9719911.1"/>
    <property type="molecule type" value="Genomic_DNA"/>
</dbReference>